<comment type="subcellular location">
    <subcellularLocation>
        <location evidence="1">Membrane</location>
        <topology evidence="1">Single-pass membrane protein</topology>
    </subcellularLocation>
</comment>
<evidence type="ECO:0000259" key="7">
    <source>
        <dbReference type="Pfam" id="PF14344"/>
    </source>
</evidence>
<keyword evidence="3" id="KW-0677">Repeat</keyword>
<dbReference type="InterPro" id="IPR025510">
    <property type="entry name" value="DUF4397"/>
</dbReference>
<keyword evidence="5" id="KW-0472">Membrane</keyword>
<dbReference type="Proteomes" id="UP000249169">
    <property type="component" value="Unassembled WGS sequence"/>
</dbReference>
<dbReference type="EMBL" id="QHKO01000001">
    <property type="protein sequence ID" value="RAL24641.1"/>
    <property type="molecule type" value="Genomic_DNA"/>
</dbReference>
<dbReference type="PANTHER" id="PTHR24270">
    <property type="entry name" value="LOW-DENSITY LIPOPROTEIN RECEPTOR-RELATED"/>
    <property type="match status" value="1"/>
</dbReference>
<dbReference type="AlphaFoldDB" id="A0A328CBY6"/>
<evidence type="ECO:0000313" key="8">
    <source>
        <dbReference type="EMBL" id="RAL24641.1"/>
    </source>
</evidence>
<comment type="caution">
    <text evidence="8">The sequence shown here is derived from an EMBL/GenBank/DDBJ whole genome shotgun (WGS) entry which is preliminary data.</text>
</comment>
<sequence>MRKSVSQLWALLGVALLALTVSACGPDDDVCVSDDECGAGSACFDGECVLRSSECLDDFDCEGHQQCAAGQCINNTSCDTATDCAPGQTCDDEGACVERQCSRSSQCPESYVCDEGLCRTTPRQCTEVGQDCVPGDATRSGFACEDIGDGPRCYETCTEYRVCGNGGQATSAYDCSSGQACVTDVSLQLKPVCRPSECGGVLSAEEDCAEIVAENPALFANGVHCGLQNGVRTCLPAGNAQENESCTAASDCEEGLVCVTGVDSLIDIQTGNNTHESYCARPCSNDGQCGGDQACIGETSGALMGMGFCGDRCEPFGHNGAQCGDDLACVPVDGVDGLCARETTRERDLYENCSDNTQCPDSSACIQIDEGVRRCLPSCDPTLGNAAQRDATCPSASTGAYTQIAHFGAELPAVDVLVDGEVILENVSFGDIAGEEGFLSLDAGERQVVVRATGGAVLFDGELEVDAGDAVVIAAVDNADADNGISVLTVPVARDEASVSGAAKVRVVHAVALPGSVDVVFVEQDSDVSVASNRHYALTAATFGAIGNYIELDAGDYDVYVFATGAFEGDEALRIFTFTAEAGAVTTEFALDSESSPLGSVPYLSAPVGRMLGGTCLNLIQGAAFIGSGFCLETCANADQWGVGGCTNANDRCDDFGDGSGVCFPSNGNEVGDACSSDSDCVDGAHCDATSTGAGVCRSYCQPAEQTNDALGCESGEICVGQEGIDNFGKCRIPCNAGADNTDPNCPADQQGCFGPEGQTYCQPSGDVAFGEDCGQPSKQNCEAGMVCARRSNTLGGFLQSAFTDATQLGAPGGVCSQVCEPFVGDGGDSGCSEGYACSPITPDGASTSAGHCVERTDKKIRSLQPCDVADGGKMCDENSFCIVEAVNACVEPQGICVQMCDFYGGGGCTDGTVCEPWSDDGPLFGVFGICR</sequence>
<feature type="chain" id="PRO_5016379829" description="DUF4397 domain-containing protein" evidence="6">
    <location>
        <begin position="24"/>
        <end position="932"/>
    </location>
</feature>
<gene>
    <name evidence="8" type="ORF">DL240_00065</name>
</gene>
<keyword evidence="9" id="KW-1185">Reference proteome</keyword>
<accession>A0A328CBY6</accession>
<evidence type="ECO:0000256" key="1">
    <source>
        <dbReference type="ARBA" id="ARBA00004167"/>
    </source>
</evidence>
<evidence type="ECO:0000313" key="9">
    <source>
        <dbReference type="Proteomes" id="UP000249169"/>
    </source>
</evidence>
<dbReference type="InterPro" id="IPR050685">
    <property type="entry name" value="LDLR"/>
</dbReference>
<evidence type="ECO:0000256" key="6">
    <source>
        <dbReference type="SAM" id="SignalP"/>
    </source>
</evidence>
<dbReference type="GO" id="GO:0005886">
    <property type="term" value="C:plasma membrane"/>
    <property type="evidence" value="ECO:0007669"/>
    <property type="project" value="TreeGrafter"/>
</dbReference>
<evidence type="ECO:0000256" key="5">
    <source>
        <dbReference type="ARBA" id="ARBA00023136"/>
    </source>
</evidence>
<protein>
    <recommendedName>
        <fullName evidence="7">DUF4397 domain-containing protein</fullName>
    </recommendedName>
</protein>
<feature type="signal peptide" evidence="6">
    <location>
        <begin position="1"/>
        <end position="23"/>
    </location>
</feature>
<keyword evidence="6" id="KW-0732">Signal</keyword>
<feature type="domain" description="DUF4397" evidence="7">
    <location>
        <begin position="402"/>
        <end position="519"/>
    </location>
</feature>
<organism evidence="8 9">
    <name type="scientific">Lujinxingia litoralis</name>
    <dbReference type="NCBI Taxonomy" id="2211119"/>
    <lineage>
        <taxon>Bacteria</taxon>
        <taxon>Deltaproteobacteria</taxon>
        <taxon>Bradymonadales</taxon>
        <taxon>Lujinxingiaceae</taxon>
        <taxon>Lujinxingia</taxon>
    </lineage>
</organism>
<keyword evidence="2" id="KW-0812">Transmembrane</keyword>
<name>A0A328CBY6_9DELT</name>
<evidence type="ECO:0000256" key="2">
    <source>
        <dbReference type="ARBA" id="ARBA00022692"/>
    </source>
</evidence>
<keyword evidence="4" id="KW-1133">Transmembrane helix</keyword>
<evidence type="ECO:0000256" key="4">
    <source>
        <dbReference type="ARBA" id="ARBA00022989"/>
    </source>
</evidence>
<dbReference type="PROSITE" id="PS51257">
    <property type="entry name" value="PROKAR_LIPOPROTEIN"/>
    <property type="match status" value="1"/>
</dbReference>
<reference evidence="8 9" key="1">
    <citation type="submission" date="2018-05" db="EMBL/GenBank/DDBJ databases">
        <title>Lujinxingia marina gen. nov. sp. nov., a new facultative anaerobic member of the class Deltaproteobacteria, and proposal of Lujinxingaceae fam. nov.</title>
        <authorList>
            <person name="Li C.-M."/>
        </authorList>
    </citation>
    <scope>NUCLEOTIDE SEQUENCE [LARGE SCALE GENOMIC DNA]</scope>
    <source>
        <strain evidence="8 9">B210</strain>
    </source>
</reference>
<proteinExistence type="predicted"/>
<dbReference type="Pfam" id="PF14344">
    <property type="entry name" value="DUF4397"/>
    <property type="match status" value="1"/>
</dbReference>
<evidence type="ECO:0000256" key="3">
    <source>
        <dbReference type="ARBA" id="ARBA00022737"/>
    </source>
</evidence>